<reference evidence="2" key="2">
    <citation type="submission" date="2015-01" db="EMBL/GenBank/DDBJ databases">
        <title>Evolutionary Origins and Diversification of the Mycorrhizal Mutualists.</title>
        <authorList>
            <consortium name="DOE Joint Genome Institute"/>
            <consortium name="Mycorrhizal Genomics Consortium"/>
            <person name="Kohler A."/>
            <person name="Kuo A."/>
            <person name="Nagy L.G."/>
            <person name="Floudas D."/>
            <person name="Copeland A."/>
            <person name="Barry K.W."/>
            <person name="Cichocki N."/>
            <person name="Veneault-Fourrey C."/>
            <person name="LaButti K."/>
            <person name="Lindquist E.A."/>
            <person name="Lipzen A."/>
            <person name="Lundell T."/>
            <person name="Morin E."/>
            <person name="Murat C."/>
            <person name="Riley R."/>
            <person name="Ohm R."/>
            <person name="Sun H."/>
            <person name="Tunlid A."/>
            <person name="Henrissat B."/>
            <person name="Grigoriev I.V."/>
            <person name="Hibbett D.S."/>
            <person name="Martin F."/>
        </authorList>
    </citation>
    <scope>NUCLEOTIDE SEQUENCE [LARGE SCALE GENOMIC DNA]</scope>
    <source>
        <strain evidence="2">UH-Slu-Lm8-n1</strain>
    </source>
</reference>
<dbReference type="InParanoid" id="A0A0D0AUX2"/>
<keyword evidence="2" id="KW-1185">Reference proteome</keyword>
<dbReference type="AlphaFoldDB" id="A0A0D0AUX2"/>
<evidence type="ECO:0000313" key="1">
    <source>
        <dbReference type="EMBL" id="KIK38177.1"/>
    </source>
</evidence>
<dbReference type="EMBL" id="KN835407">
    <property type="protein sequence ID" value="KIK38177.1"/>
    <property type="molecule type" value="Genomic_DNA"/>
</dbReference>
<gene>
    <name evidence="1" type="ORF">CY34DRAFT_405972</name>
</gene>
<reference evidence="1 2" key="1">
    <citation type="submission" date="2014-04" db="EMBL/GenBank/DDBJ databases">
        <authorList>
            <consortium name="DOE Joint Genome Institute"/>
            <person name="Kuo A."/>
            <person name="Ruytinx J."/>
            <person name="Rineau F."/>
            <person name="Colpaert J."/>
            <person name="Kohler A."/>
            <person name="Nagy L.G."/>
            <person name="Floudas D."/>
            <person name="Copeland A."/>
            <person name="Barry K.W."/>
            <person name="Cichocki N."/>
            <person name="Veneault-Fourrey C."/>
            <person name="LaButti K."/>
            <person name="Lindquist E.A."/>
            <person name="Lipzen A."/>
            <person name="Lundell T."/>
            <person name="Morin E."/>
            <person name="Murat C."/>
            <person name="Sun H."/>
            <person name="Tunlid A."/>
            <person name="Henrissat B."/>
            <person name="Grigoriev I.V."/>
            <person name="Hibbett D.S."/>
            <person name="Martin F."/>
            <person name="Nordberg H.P."/>
            <person name="Cantor M.N."/>
            <person name="Hua S.X."/>
        </authorList>
    </citation>
    <scope>NUCLEOTIDE SEQUENCE [LARGE SCALE GENOMIC DNA]</scope>
    <source>
        <strain evidence="1 2">UH-Slu-Lm8-n1</strain>
    </source>
</reference>
<protein>
    <submittedName>
        <fullName evidence="1">Uncharacterized protein</fullName>
    </submittedName>
</protein>
<name>A0A0D0AUX2_9AGAM</name>
<dbReference type="Proteomes" id="UP000054485">
    <property type="component" value="Unassembled WGS sequence"/>
</dbReference>
<accession>A0A0D0AUX2</accession>
<proteinExistence type="predicted"/>
<organism evidence="1 2">
    <name type="scientific">Suillus luteus UH-Slu-Lm8-n1</name>
    <dbReference type="NCBI Taxonomy" id="930992"/>
    <lineage>
        <taxon>Eukaryota</taxon>
        <taxon>Fungi</taxon>
        <taxon>Dikarya</taxon>
        <taxon>Basidiomycota</taxon>
        <taxon>Agaricomycotina</taxon>
        <taxon>Agaricomycetes</taxon>
        <taxon>Agaricomycetidae</taxon>
        <taxon>Boletales</taxon>
        <taxon>Suillineae</taxon>
        <taxon>Suillaceae</taxon>
        <taxon>Suillus</taxon>
    </lineage>
</organism>
<sequence length="88" mass="10341">MLQFFSNTLVFDFQKSGYMFTHVFWSPFSCHDVCSVIEISTYISVHVFCLCFLNMLHIQTPVTHTHIMDYAFMSKSLDRTTELAILLY</sequence>
<dbReference type="HOGENOM" id="CLU_2470578_0_0_1"/>
<evidence type="ECO:0000313" key="2">
    <source>
        <dbReference type="Proteomes" id="UP000054485"/>
    </source>
</evidence>